<dbReference type="EMBL" id="GBXM01099316">
    <property type="protein sequence ID" value="JAH09261.1"/>
    <property type="molecule type" value="Transcribed_RNA"/>
</dbReference>
<protein>
    <submittedName>
        <fullName evidence="1">Uncharacterized protein</fullName>
    </submittedName>
</protein>
<reference evidence="1" key="2">
    <citation type="journal article" date="2015" name="Fish Shellfish Immunol.">
        <title>Early steps in the European eel (Anguilla anguilla)-Vibrio vulnificus interaction in the gills: Role of the RtxA13 toxin.</title>
        <authorList>
            <person name="Callol A."/>
            <person name="Pajuelo D."/>
            <person name="Ebbesson L."/>
            <person name="Teles M."/>
            <person name="MacKenzie S."/>
            <person name="Amaro C."/>
        </authorList>
    </citation>
    <scope>NUCLEOTIDE SEQUENCE</scope>
</reference>
<reference evidence="1" key="1">
    <citation type="submission" date="2014-11" db="EMBL/GenBank/DDBJ databases">
        <authorList>
            <person name="Amaro Gonzalez C."/>
        </authorList>
    </citation>
    <scope>NUCLEOTIDE SEQUENCE</scope>
</reference>
<dbReference type="AlphaFoldDB" id="A0A0E9PXD3"/>
<sequence length="39" mass="4432">MQLKISVKSSPPLRGFYILIYTCFVNVPNQISPNMKNSC</sequence>
<accession>A0A0E9PXD3</accession>
<evidence type="ECO:0000313" key="1">
    <source>
        <dbReference type="EMBL" id="JAH09261.1"/>
    </source>
</evidence>
<organism evidence="1">
    <name type="scientific">Anguilla anguilla</name>
    <name type="common">European freshwater eel</name>
    <name type="synonym">Muraena anguilla</name>
    <dbReference type="NCBI Taxonomy" id="7936"/>
    <lineage>
        <taxon>Eukaryota</taxon>
        <taxon>Metazoa</taxon>
        <taxon>Chordata</taxon>
        <taxon>Craniata</taxon>
        <taxon>Vertebrata</taxon>
        <taxon>Euteleostomi</taxon>
        <taxon>Actinopterygii</taxon>
        <taxon>Neopterygii</taxon>
        <taxon>Teleostei</taxon>
        <taxon>Anguilliformes</taxon>
        <taxon>Anguillidae</taxon>
        <taxon>Anguilla</taxon>
    </lineage>
</organism>
<proteinExistence type="predicted"/>
<name>A0A0E9PXD3_ANGAN</name>